<feature type="transmembrane region" description="Helical" evidence="5">
    <location>
        <begin position="225"/>
        <end position="245"/>
    </location>
</feature>
<dbReference type="InterPro" id="IPR002797">
    <property type="entry name" value="Polysacc_synth"/>
</dbReference>
<protein>
    <submittedName>
        <fullName evidence="6">Flippase</fullName>
    </submittedName>
</protein>
<evidence type="ECO:0000256" key="3">
    <source>
        <dbReference type="ARBA" id="ARBA00022989"/>
    </source>
</evidence>
<keyword evidence="2 5" id="KW-0812">Transmembrane</keyword>
<comment type="subcellular location">
    <subcellularLocation>
        <location evidence="1">Membrane</location>
        <topology evidence="1">Multi-pass membrane protein</topology>
    </subcellularLocation>
</comment>
<feature type="transmembrane region" description="Helical" evidence="5">
    <location>
        <begin position="335"/>
        <end position="352"/>
    </location>
</feature>
<feature type="transmembrane region" description="Helical" evidence="5">
    <location>
        <begin position="93"/>
        <end position="116"/>
    </location>
</feature>
<feature type="transmembrane region" description="Helical" evidence="5">
    <location>
        <begin position="57"/>
        <end position="81"/>
    </location>
</feature>
<feature type="transmembrane region" description="Helical" evidence="5">
    <location>
        <begin position="160"/>
        <end position="178"/>
    </location>
</feature>
<keyword evidence="7" id="KW-1185">Reference proteome</keyword>
<sequence length="442" mass="50317">MSRLIRQYFNNVKSHQGFRRYFENTSWMFAEQVLRMAAGLFVGIWVARYLGPEQYGVFSYAIAFVSIFSSVAKLGLDSIVVRDLVRDPNQRDIYLGTAFWLKLGGALLTLGAVTLAVQYTENDHLTNLYILIIASGSIFQSFEVVDFYFQSKVLSKFVSLCRITQLVLSSLLKIYLVLTGADLLWFVAVSLIDQATLAVSLYLAYRYQRHGNFFKYFDLPLAKNLLRDSWPLILSGFVLMIQARIDQVMLKALVGNAEVGYYSSAMRLIEIFSFIPMILTTSLFPAIVNAKNMSVSVYKDRLSHLYKFMMLLFLGVAIPIYFFGNEIVIFLYKDAYAPAGYLFSLMALRLFFTNYGAARGAYLMAENLTRYALITLIIGAVVNVLLNYLLIPIYHSKGAIFASLVSFFVATFLLDFCYGKTRENFKIMMASMLFMNPKRKSC</sequence>
<feature type="transmembrane region" description="Helical" evidence="5">
    <location>
        <begin position="373"/>
        <end position="394"/>
    </location>
</feature>
<evidence type="ECO:0000313" key="7">
    <source>
        <dbReference type="Proteomes" id="UP001596379"/>
    </source>
</evidence>
<keyword evidence="3 5" id="KW-1133">Transmembrane helix</keyword>
<feature type="transmembrane region" description="Helical" evidence="5">
    <location>
        <begin position="184"/>
        <end position="205"/>
    </location>
</feature>
<feature type="transmembrane region" description="Helical" evidence="5">
    <location>
        <begin position="33"/>
        <end position="51"/>
    </location>
</feature>
<dbReference type="CDD" id="cd13128">
    <property type="entry name" value="MATE_Wzx_like"/>
    <property type="match status" value="1"/>
</dbReference>
<dbReference type="Pfam" id="PF01943">
    <property type="entry name" value="Polysacc_synt"/>
    <property type="match status" value="1"/>
</dbReference>
<keyword evidence="4 5" id="KW-0472">Membrane</keyword>
<accession>A0ABW2J9E4</accession>
<feature type="transmembrane region" description="Helical" evidence="5">
    <location>
        <begin position="265"/>
        <end position="284"/>
    </location>
</feature>
<dbReference type="PANTHER" id="PTHR43424:SF1">
    <property type="entry name" value="LOCUS PUTATIVE PROTEIN 1-RELATED"/>
    <property type="match status" value="1"/>
</dbReference>
<comment type="caution">
    <text evidence="6">The sequence shown here is derived from an EMBL/GenBank/DDBJ whole genome shotgun (WGS) entry which is preliminary data.</text>
</comment>
<feature type="transmembrane region" description="Helical" evidence="5">
    <location>
        <begin position="128"/>
        <end position="148"/>
    </location>
</feature>
<dbReference type="InterPro" id="IPR052556">
    <property type="entry name" value="PolySynth_Transporter"/>
</dbReference>
<evidence type="ECO:0000256" key="2">
    <source>
        <dbReference type="ARBA" id="ARBA00022692"/>
    </source>
</evidence>
<evidence type="ECO:0000313" key="6">
    <source>
        <dbReference type="EMBL" id="MFC7299686.1"/>
    </source>
</evidence>
<reference evidence="7" key="1">
    <citation type="journal article" date="2019" name="Int. J. Syst. Evol. Microbiol.">
        <title>The Global Catalogue of Microorganisms (GCM) 10K type strain sequencing project: providing services to taxonomists for standard genome sequencing and annotation.</title>
        <authorList>
            <consortium name="The Broad Institute Genomics Platform"/>
            <consortium name="The Broad Institute Genome Sequencing Center for Infectious Disease"/>
            <person name="Wu L."/>
            <person name="Ma J."/>
        </authorList>
    </citation>
    <scope>NUCLEOTIDE SEQUENCE [LARGE SCALE GENOMIC DNA]</scope>
    <source>
        <strain evidence="7">CCUG 36956</strain>
    </source>
</reference>
<dbReference type="Proteomes" id="UP001596379">
    <property type="component" value="Unassembled WGS sequence"/>
</dbReference>
<evidence type="ECO:0000256" key="1">
    <source>
        <dbReference type="ARBA" id="ARBA00004141"/>
    </source>
</evidence>
<dbReference type="EMBL" id="JBHTCC010000004">
    <property type="protein sequence ID" value="MFC7299686.1"/>
    <property type="molecule type" value="Genomic_DNA"/>
</dbReference>
<proteinExistence type="predicted"/>
<name>A0ABW2J9E4_9BURK</name>
<evidence type="ECO:0000256" key="5">
    <source>
        <dbReference type="SAM" id="Phobius"/>
    </source>
</evidence>
<gene>
    <name evidence="6" type="ORF">ACFQO0_14685</name>
</gene>
<feature type="transmembrane region" description="Helical" evidence="5">
    <location>
        <begin position="305"/>
        <end position="323"/>
    </location>
</feature>
<dbReference type="PANTHER" id="PTHR43424">
    <property type="entry name" value="LOCUS PUTATIVE PROTEIN 1-RELATED"/>
    <property type="match status" value="1"/>
</dbReference>
<organism evidence="6 7">
    <name type="scientific">Herminiimonas aquatilis</name>
    <dbReference type="NCBI Taxonomy" id="345342"/>
    <lineage>
        <taxon>Bacteria</taxon>
        <taxon>Pseudomonadati</taxon>
        <taxon>Pseudomonadota</taxon>
        <taxon>Betaproteobacteria</taxon>
        <taxon>Burkholderiales</taxon>
        <taxon>Oxalobacteraceae</taxon>
        <taxon>Herminiimonas</taxon>
    </lineage>
</organism>
<feature type="transmembrane region" description="Helical" evidence="5">
    <location>
        <begin position="400"/>
        <end position="419"/>
    </location>
</feature>
<evidence type="ECO:0000256" key="4">
    <source>
        <dbReference type="ARBA" id="ARBA00023136"/>
    </source>
</evidence>
<dbReference type="RefSeq" id="WP_382235993.1">
    <property type="nucleotide sequence ID" value="NZ_JBHTCC010000004.1"/>
</dbReference>